<evidence type="ECO:0000313" key="2">
    <source>
        <dbReference type="Proteomes" id="UP000578030"/>
    </source>
</evidence>
<accession>A0A7W4K5L6</accession>
<proteinExistence type="predicted"/>
<protein>
    <recommendedName>
        <fullName evidence="3">DNA transfer protein</fullName>
    </recommendedName>
</protein>
<reference evidence="1 2" key="1">
    <citation type="submission" date="2020-04" db="EMBL/GenBank/DDBJ databases">
        <title>Description of novel Gluconacetobacter.</title>
        <authorList>
            <person name="Sombolestani A."/>
        </authorList>
    </citation>
    <scope>NUCLEOTIDE SEQUENCE [LARGE SCALE GENOMIC DNA]</scope>
    <source>
        <strain evidence="1 2">LMG 27802</strain>
    </source>
</reference>
<dbReference type="Proteomes" id="UP000578030">
    <property type="component" value="Unassembled WGS sequence"/>
</dbReference>
<name>A0A7W4K5L6_9PROT</name>
<dbReference type="EMBL" id="JABEQM010000002">
    <property type="protein sequence ID" value="MBB2200703.1"/>
    <property type="molecule type" value="Genomic_DNA"/>
</dbReference>
<comment type="caution">
    <text evidence="1">The sequence shown here is derived from an EMBL/GenBank/DDBJ whole genome shotgun (WGS) entry which is preliminary data.</text>
</comment>
<dbReference type="AlphaFoldDB" id="A0A7W4K5L6"/>
<keyword evidence="2" id="KW-1185">Reference proteome</keyword>
<organism evidence="1 2">
    <name type="scientific">Gluconacetobacter tumulisoli</name>
    <dbReference type="NCBI Taxonomy" id="1286189"/>
    <lineage>
        <taxon>Bacteria</taxon>
        <taxon>Pseudomonadati</taxon>
        <taxon>Pseudomonadota</taxon>
        <taxon>Alphaproteobacteria</taxon>
        <taxon>Acetobacterales</taxon>
        <taxon>Acetobacteraceae</taxon>
        <taxon>Gluconacetobacter</taxon>
    </lineage>
</organism>
<dbReference type="RefSeq" id="WP_182954620.1">
    <property type="nucleotide sequence ID" value="NZ_JABEQM010000002.1"/>
</dbReference>
<evidence type="ECO:0000313" key="1">
    <source>
        <dbReference type="EMBL" id="MBB2200703.1"/>
    </source>
</evidence>
<sequence length="240" mass="23021">MVTAITGGLGALGAAASGLMGSDAASTAARQRASEFNTANQFQQGVYDQTVQDLSPYVGAGTNALYSLASLMGLPGGSSGQGSGALDAYTQFTRTPYYQFPLQQGEQGLDQSAAARGLALSGGQMNALQQYAQNYAGTQFGNYMNALSGLAGLGSSAAGTIGSQGNQAAGDVLGALSGAGNATAQGTLGATAAVQGGLGNALALLAGGGSSGALGALLGGAGGDSSYQNPFAGVGVGLTA</sequence>
<evidence type="ECO:0008006" key="3">
    <source>
        <dbReference type="Google" id="ProtNLM"/>
    </source>
</evidence>
<gene>
    <name evidence="1" type="ORF">HLH28_03750</name>
</gene>